<dbReference type="AlphaFoldDB" id="A0A6S6SU15"/>
<dbReference type="EMBL" id="CACVAW010000022">
    <property type="protein sequence ID" value="CAA6806070.1"/>
    <property type="molecule type" value="Genomic_DNA"/>
</dbReference>
<accession>A0A6S6SU15</accession>
<organism evidence="1">
    <name type="scientific">uncultured Campylobacterales bacterium</name>
    <dbReference type="NCBI Taxonomy" id="352960"/>
    <lineage>
        <taxon>Bacteria</taxon>
        <taxon>Pseudomonadati</taxon>
        <taxon>Campylobacterota</taxon>
        <taxon>Epsilonproteobacteria</taxon>
        <taxon>Campylobacterales</taxon>
        <taxon>environmental samples</taxon>
    </lineage>
</organism>
<proteinExistence type="predicted"/>
<protein>
    <recommendedName>
        <fullName evidence="2">Lipoprotein</fullName>
    </recommendedName>
</protein>
<reference evidence="1" key="1">
    <citation type="submission" date="2020-01" db="EMBL/GenBank/DDBJ databases">
        <authorList>
            <person name="Meier V. D."/>
            <person name="Meier V D."/>
        </authorList>
    </citation>
    <scope>NUCLEOTIDE SEQUENCE</scope>
    <source>
        <strain evidence="1">HLG_WM_MAG_12</strain>
    </source>
</reference>
<gene>
    <name evidence="1" type="ORF">HELGO_WM13540</name>
</gene>
<sequence length="230" mass="26776">MYHKILFSLVLLLYVKEFMMKKISILLVGFLLIGCGDTNNTNIEMNIPQEINSPEVQEYLDSLPDNDMNSPEYELPADPGEQGKEELLGIDSNDNGIRDDVEIYIYNKYKNDENKRVAYSIFSQDAKSVSKILKNPERGYEDEIYKIFSRNLQCNEYWIRKKSKNTDIDHYFELGNTYNLTSSKFKDIIYDTRERQKAYFTYQASLGGHSFSLGKNTIDDCDQNITILDK</sequence>
<dbReference type="PROSITE" id="PS51257">
    <property type="entry name" value="PROKAR_LIPOPROTEIN"/>
    <property type="match status" value="1"/>
</dbReference>
<evidence type="ECO:0008006" key="2">
    <source>
        <dbReference type="Google" id="ProtNLM"/>
    </source>
</evidence>
<evidence type="ECO:0000313" key="1">
    <source>
        <dbReference type="EMBL" id="CAA6806070.1"/>
    </source>
</evidence>
<name>A0A6S6SU15_9BACT</name>